<dbReference type="AlphaFoldDB" id="A0A382A210"/>
<sequence length="42" mass="4992">MSTTKSMQRARARKQKIYQKMKFQQQPESTWNPAVFSTLICI</sequence>
<evidence type="ECO:0000313" key="1">
    <source>
        <dbReference type="EMBL" id="SVA95550.1"/>
    </source>
</evidence>
<protein>
    <submittedName>
        <fullName evidence="1">Uncharacterized protein</fullName>
    </submittedName>
</protein>
<organism evidence="1">
    <name type="scientific">marine metagenome</name>
    <dbReference type="NCBI Taxonomy" id="408172"/>
    <lineage>
        <taxon>unclassified sequences</taxon>
        <taxon>metagenomes</taxon>
        <taxon>ecological metagenomes</taxon>
    </lineage>
</organism>
<reference evidence="1" key="1">
    <citation type="submission" date="2018-05" db="EMBL/GenBank/DDBJ databases">
        <authorList>
            <person name="Lanie J.A."/>
            <person name="Ng W.-L."/>
            <person name="Kazmierczak K.M."/>
            <person name="Andrzejewski T.M."/>
            <person name="Davidsen T.M."/>
            <person name="Wayne K.J."/>
            <person name="Tettelin H."/>
            <person name="Glass J.I."/>
            <person name="Rusch D."/>
            <person name="Podicherti R."/>
            <person name="Tsui H.-C.T."/>
            <person name="Winkler M.E."/>
        </authorList>
    </citation>
    <scope>NUCLEOTIDE SEQUENCE</scope>
</reference>
<gene>
    <name evidence="1" type="ORF">METZ01_LOCUS148404</name>
</gene>
<proteinExistence type="predicted"/>
<accession>A0A382A210</accession>
<dbReference type="EMBL" id="UINC01023589">
    <property type="protein sequence ID" value="SVA95550.1"/>
    <property type="molecule type" value="Genomic_DNA"/>
</dbReference>
<name>A0A382A210_9ZZZZ</name>